<dbReference type="SUPFAM" id="SSF51905">
    <property type="entry name" value="FAD/NAD(P)-binding domain"/>
    <property type="match status" value="1"/>
</dbReference>
<keyword evidence="7" id="KW-1015">Disulfide bond</keyword>
<reference evidence="17 18" key="1">
    <citation type="submission" date="2019-07" db="EMBL/GenBank/DDBJ databases">
        <title>Whole genome shotgun sequence of Skermanella aerolata NBRC 106429.</title>
        <authorList>
            <person name="Hosoyama A."/>
            <person name="Uohara A."/>
            <person name="Ohji S."/>
            <person name="Ichikawa N."/>
        </authorList>
    </citation>
    <scope>NUCLEOTIDE SEQUENCE [LARGE SCALE GENOMIC DNA]</scope>
    <source>
        <strain evidence="17 18">NBRC 106429</strain>
    </source>
</reference>
<keyword evidence="4 11" id="KW-0274">FAD</keyword>
<dbReference type="AlphaFoldDB" id="A0A512DHN4"/>
<dbReference type="OrthoDB" id="9764616at2"/>
<dbReference type="InterPro" id="IPR004099">
    <property type="entry name" value="Pyr_nucl-diS_OxRdtase_dimer"/>
</dbReference>
<evidence type="ECO:0000313" key="18">
    <source>
        <dbReference type="Proteomes" id="UP000321523"/>
    </source>
</evidence>
<dbReference type="Gene3D" id="3.30.390.30">
    <property type="match status" value="1"/>
</dbReference>
<dbReference type="InterPro" id="IPR012999">
    <property type="entry name" value="Pyr_OxRdtase_I_AS"/>
</dbReference>
<dbReference type="EMBL" id="BJYZ01000001">
    <property type="protein sequence ID" value="GEO35966.1"/>
    <property type="molecule type" value="Genomic_DNA"/>
</dbReference>
<sequence length="459" mass="49809">MASYDFDLFTIGAGSGGVAASRRAAAYGARVAICEGSKVGGTCVIRGCVPKKLLVYGGQFRDAFEDAVGYGWDATIPEFHWGKLLDAKDREIDRLNRIYIGMLEKAGVTLFEGFGRLIDRHTVEVAGRRYTARTILIAVGGHPVGPDLPGFEHAISSNEALDLKELPKRMVIVGGGYIAVEFAGIFNALGVNVTMMIRSGDLLNGFDDDIRQALAQEMTKRGITILTGVKLDRLEKLDDGYCVVTRSGERYPTELVFAATGRVPNTRNLGLEEVGIVMDAKGGVKVDSWSRTNIDNIYAVGDVTNRVALTPVAIAEGRSFVETMYNDNPMEVDYSNIPTAVFSSPPIGTVGLTEAQARQICGEIDVYKSAFRPMKNTISGRDERTLMKLVVDRKSDRVMGAHMLGPDSPEIVQGLAIAMNCGATKRQFDRTIGLHPSAAEEFVTMRDKAPDPTQQQAAE</sequence>
<proteinExistence type="inferred from homology"/>
<feature type="binding site" evidence="11">
    <location>
        <position position="302"/>
    </location>
    <ligand>
        <name>FAD</name>
        <dbReference type="ChEBI" id="CHEBI:57692"/>
    </ligand>
</feature>
<dbReference type="PANTHER" id="PTHR42737:SF2">
    <property type="entry name" value="GLUTATHIONE REDUCTASE"/>
    <property type="match status" value="1"/>
</dbReference>
<keyword evidence="5 14" id="KW-0521">NADP</keyword>
<feature type="binding site" evidence="11">
    <location>
        <position position="52"/>
    </location>
    <ligand>
        <name>FAD</name>
        <dbReference type="ChEBI" id="CHEBI:57692"/>
    </ligand>
</feature>
<organism evidence="17 18">
    <name type="scientific">Skermanella aerolata</name>
    <dbReference type="NCBI Taxonomy" id="393310"/>
    <lineage>
        <taxon>Bacteria</taxon>
        <taxon>Pseudomonadati</taxon>
        <taxon>Pseudomonadota</taxon>
        <taxon>Alphaproteobacteria</taxon>
        <taxon>Rhodospirillales</taxon>
        <taxon>Azospirillaceae</taxon>
        <taxon>Skermanella</taxon>
    </lineage>
</organism>
<dbReference type="PROSITE" id="PS00076">
    <property type="entry name" value="PYRIDINE_REDOX_1"/>
    <property type="match status" value="1"/>
</dbReference>
<dbReference type="GO" id="GO:0006749">
    <property type="term" value="P:glutathione metabolic process"/>
    <property type="evidence" value="ECO:0007669"/>
    <property type="project" value="InterPro"/>
</dbReference>
<feature type="domain" description="Pyridine nucleotide-disulphide oxidoreductase dimerisation" evidence="15">
    <location>
        <begin position="337"/>
        <end position="445"/>
    </location>
</feature>
<dbReference type="SUPFAM" id="SSF55424">
    <property type="entry name" value="FAD/NAD-linked reductases, dimerisation (C-terminal) domain"/>
    <property type="match status" value="1"/>
</dbReference>
<evidence type="ECO:0000256" key="9">
    <source>
        <dbReference type="ARBA" id="ARBA00049142"/>
    </source>
</evidence>
<feature type="binding site" evidence="11">
    <location>
        <position position="261"/>
    </location>
    <ligand>
        <name>NAD(+)</name>
        <dbReference type="ChEBI" id="CHEBI:57540"/>
    </ligand>
</feature>
<evidence type="ECO:0000256" key="11">
    <source>
        <dbReference type="PIRSR" id="PIRSR000350-3"/>
    </source>
</evidence>
<evidence type="ECO:0000256" key="14">
    <source>
        <dbReference type="RuleBase" id="RU365040"/>
    </source>
</evidence>
<evidence type="ECO:0000259" key="16">
    <source>
        <dbReference type="Pfam" id="PF07992"/>
    </source>
</evidence>
<feature type="disulfide bond" description="Redox-active" evidence="12">
    <location>
        <begin position="43"/>
        <end position="48"/>
    </location>
</feature>
<accession>A0A512DHN4</accession>
<dbReference type="GO" id="GO:0050660">
    <property type="term" value="F:flavin adenine dinucleotide binding"/>
    <property type="evidence" value="ECO:0007669"/>
    <property type="project" value="InterPro"/>
</dbReference>
<dbReference type="InterPro" id="IPR023753">
    <property type="entry name" value="FAD/NAD-binding_dom"/>
</dbReference>
<evidence type="ECO:0000256" key="13">
    <source>
        <dbReference type="RuleBase" id="RU003691"/>
    </source>
</evidence>
<keyword evidence="11" id="KW-0547">Nucleotide-binding</keyword>
<evidence type="ECO:0000256" key="10">
    <source>
        <dbReference type="PIRSR" id="PIRSR000350-2"/>
    </source>
</evidence>
<comment type="similarity">
    <text evidence="1 13">Belongs to the class-I pyridine nucleotide-disulfide oxidoreductase family.</text>
</comment>
<feature type="active site" description="Proton acceptor" evidence="10">
    <location>
        <position position="435"/>
    </location>
</feature>
<keyword evidence="3 13" id="KW-0285">Flavoprotein</keyword>
<dbReference type="Gene3D" id="3.50.50.60">
    <property type="entry name" value="FAD/NAD(P)-binding domain"/>
    <property type="match status" value="2"/>
</dbReference>
<comment type="function">
    <text evidence="14">Catalyzes the reduction of glutathione disulfide (GSSG) to reduced glutathione (GSH).</text>
</comment>
<evidence type="ECO:0000256" key="12">
    <source>
        <dbReference type="PIRSR" id="PIRSR000350-4"/>
    </source>
</evidence>
<dbReference type="GO" id="GO:0034599">
    <property type="term" value="P:cellular response to oxidative stress"/>
    <property type="evidence" value="ECO:0007669"/>
    <property type="project" value="TreeGrafter"/>
</dbReference>
<dbReference type="InterPro" id="IPR016156">
    <property type="entry name" value="FAD/NAD-linked_Rdtase_dimer_sf"/>
</dbReference>
<comment type="subunit">
    <text evidence="2">Homodimer.</text>
</comment>
<dbReference type="GO" id="GO:0050661">
    <property type="term" value="F:NADP binding"/>
    <property type="evidence" value="ECO:0007669"/>
    <property type="project" value="InterPro"/>
</dbReference>
<dbReference type="Proteomes" id="UP000321523">
    <property type="component" value="Unassembled WGS sequence"/>
</dbReference>
<evidence type="ECO:0000256" key="6">
    <source>
        <dbReference type="ARBA" id="ARBA00023002"/>
    </source>
</evidence>
<dbReference type="InterPro" id="IPR046952">
    <property type="entry name" value="GSHR/TRXR-like"/>
</dbReference>
<keyword evidence="6 13" id="KW-0560">Oxidoreductase</keyword>
<comment type="caution">
    <text evidence="17">The sequence shown here is derived from an EMBL/GenBank/DDBJ whole genome shotgun (WGS) entry which is preliminary data.</text>
</comment>
<dbReference type="PRINTS" id="PR00368">
    <property type="entry name" value="FADPNR"/>
</dbReference>
<gene>
    <name evidence="17" type="ORF">SAE02_01140</name>
</gene>
<evidence type="ECO:0000256" key="8">
    <source>
        <dbReference type="ARBA" id="ARBA00023284"/>
    </source>
</evidence>
<name>A0A512DHN4_9PROT</name>
<dbReference type="GO" id="GO:0005829">
    <property type="term" value="C:cytosol"/>
    <property type="evidence" value="ECO:0007669"/>
    <property type="project" value="TreeGrafter"/>
</dbReference>
<dbReference type="Pfam" id="PF02852">
    <property type="entry name" value="Pyr_redox_dim"/>
    <property type="match status" value="1"/>
</dbReference>
<dbReference type="GO" id="GO:0004362">
    <property type="term" value="F:glutathione-disulfide reductase (NADPH) activity"/>
    <property type="evidence" value="ECO:0007669"/>
    <property type="project" value="UniProtKB-EC"/>
</dbReference>
<dbReference type="NCBIfam" id="NF004776">
    <property type="entry name" value="PRK06116.1"/>
    <property type="match status" value="1"/>
</dbReference>
<dbReference type="RefSeq" id="WP_044431277.1">
    <property type="nucleotide sequence ID" value="NZ_BJYZ01000001.1"/>
</dbReference>
<dbReference type="PRINTS" id="PR00411">
    <property type="entry name" value="PNDRDTASEI"/>
</dbReference>
<evidence type="ECO:0000256" key="4">
    <source>
        <dbReference type="ARBA" id="ARBA00022827"/>
    </source>
</evidence>
<evidence type="ECO:0000256" key="2">
    <source>
        <dbReference type="ARBA" id="ARBA00011738"/>
    </source>
</evidence>
<evidence type="ECO:0000256" key="7">
    <source>
        <dbReference type="ARBA" id="ARBA00023157"/>
    </source>
</evidence>
<dbReference type="NCBIfam" id="TIGR01424">
    <property type="entry name" value="gluta_reduc_2"/>
    <property type="match status" value="1"/>
</dbReference>
<comment type="catalytic activity">
    <reaction evidence="9 14">
        <text>2 glutathione + NADP(+) = glutathione disulfide + NADPH + H(+)</text>
        <dbReference type="Rhea" id="RHEA:11740"/>
        <dbReference type="ChEBI" id="CHEBI:15378"/>
        <dbReference type="ChEBI" id="CHEBI:57783"/>
        <dbReference type="ChEBI" id="CHEBI:57925"/>
        <dbReference type="ChEBI" id="CHEBI:58297"/>
        <dbReference type="ChEBI" id="CHEBI:58349"/>
        <dbReference type="EC" id="1.8.1.7"/>
    </reaction>
</comment>
<feature type="domain" description="FAD/NAD(P)-binding" evidence="16">
    <location>
        <begin position="7"/>
        <end position="317"/>
    </location>
</feature>
<evidence type="ECO:0000256" key="5">
    <source>
        <dbReference type="ARBA" id="ARBA00022857"/>
    </source>
</evidence>
<dbReference type="GO" id="GO:0045454">
    <property type="term" value="P:cell redox homeostasis"/>
    <property type="evidence" value="ECO:0007669"/>
    <property type="project" value="InterPro"/>
</dbReference>
<feature type="binding site" evidence="11">
    <location>
        <position position="115"/>
    </location>
    <ligand>
        <name>FAD</name>
        <dbReference type="ChEBI" id="CHEBI:57692"/>
    </ligand>
</feature>
<feature type="binding site" evidence="11">
    <location>
        <begin position="174"/>
        <end position="181"/>
    </location>
    <ligand>
        <name>NAD(+)</name>
        <dbReference type="ChEBI" id="CHEBI:57540"/>
    </ligand>
</feature>
<keyword evidence="11" id="KW-0520">NAD</keyword>
<keyword evidence="18" id="KW-1185">Reference proteome</keyword>
<comment type="cofactor">
    <cofactor evidence="11">
        <name>FAD</name>
        <dbReference type="ChEBI" id="CHEBI:57692"/>
    </cofactor>
    <text evidence="11">Binds 1 FAD per subunit.</text>
</comment>
<dbReference type="EC" id="1.8.1.7" evidence="14"/>
<dbReference type="PANTHER" id="PTHR42737">
    <property type="entry name" value="GLUTATHIONE REDUCTASE"/>
    <property type="match status" value="1"/>
</dbReference>
<dbReference type="InterPro" id="IPR001100">
    <property type="entry name" value="Pyr_nuc-diS_OxRdtase"/>
</dbReference>
<evidence type="ECO:0000259" key="15">
    <source>
        <dbReference type="Pfam" id="PF02852"/>
    </source>
</evidence>
<dbReference type="FunFam" id="3.50.50.60:FF:000051">
    <property type="entry name" value="Glutathione reductase"/>
    <property type="match status" value="1"/>
</dbReference>
<evidence type="ECO:0000256" key="3">
    <source>
        <dbReference type="ARBA" id="ARBA00022630"/>
    </source>
</evidence>
<evidence type="ECO:0000256" key="1">
    <source>
        <dbReference type="ARBA" id="ARBA00007532"/>
    </source>
</evidence>
<evidence type="ECO:0000313" key="17">
    <source>
        <dbReference type="EMBL" id="GEO35966.1"/>
    </source>
</evidence>
<keyword evidence="8 13" id="KW-0676">Redox-active center</keyword>
<dbReference type="InterPro" id="IPR006324">
    <property type="entry name" value="GSHR"/>
</dbReference>
<dbReference type="PIRSF" id="PIRSF000350">
    <property type="entry name" value="Mercury_reductase_MerA"/>
    <property type="match status" value="1"/>
</dbReference>
<protein>
    <recommendedName>
        <fullName evidence="14">Glutathione reductase</fullName>
        <shortName evidence="14">GRase</shortName>
        <ecNumber evidence="14">1.8.1.7</ecNumber>
    </recommendedName>
</protein>
<dbReference type="InterPro" id="IPR036188">
    <property type="entry name" value="FAD/NAD-bd_sf"/>
</dbReference>
<dbReference type="Pfam" id="PF07992">
    <property type="entry name" value="Pyr_redox_2"/>
    <property type="match status" value="1"/>
</dbReference>